<sequence length="48" mass="5750">MVHLFNRHFFFLTLLHLKPEENYSGDGKYCEEYVHLGNHCILLTNKIN</sequence>
<reference evidence="1 2" key="2">
    <citation type="journal article" date="1995" name="Virology">
        <title>Analysis of 43 kb of the Chlorella virus PBCV-1 330-kb genome: map positions 45 to 88.</title>
        <authorList>
            <person name="Li Y."/>
            <person name="Lu Z."/>
            <person name="Burbank D.E."/>
            <person name="Kutish G.F."/>
            <person name="Rock D.L."/>
            <person name="Van Etten J.L."/>
        </authorList>
    </citation>
    <scope>NUCLEOTIDE SEQUENCE [LARGE SCALE GENOMIC DNA]</scope>
</reference>
<evidence type="ECO:0000313" key="2">
    <source>
        <dbReference type="Proteomes" id="UP000000862"/>
    </source>
</evidence>
<reference evidence="1 2" key="1">
    <citation type="journal article" date="1995" name="Virology">
        <title>Analysis of 45 kb of DNA located at the left end of the chlorella virus PBCV-1 genome.</title>
        <authorList>
            <person name="Lu Z."/>
            <person name="Li Y."/>
            <person name="Zhang Y."/>
            <person name="Kutish G.F."/>
            <person name="Rock D.L."/>
            <person name="Van Etten J.L."/>
        </authorList>
    </citation>
    <scope>NUCLEOTIDE SEQUENCE [LARGE SCALE GENOMIC DNA]</scope>
</reference>
<reference evidence="1 2" key="7">
    <citation type="journal article" date="2000" name="Virology">
        <title>Characterization of a beta-1,3-glucanase encoded by chlorella virus PBCV-1.</title>
        <authorList>
            <person name="Sun L."/>
            <person name="Gurnon J.R."/>
            <person name="Adams B.J."/>
            <person name="Graves M.V."/>
            <person name="Van Etten J.L."/>
        </authorList>
    </citation>
    <scope>NUCLEOTIDE SEQUENCE [LARGE SCALE GENOMIC DNA]</scope>
</reference>
<gene>
    <name evidence="1" type="primary">a384cR</name>
</gene>
<dbReference type="EMBL" id="JF411744">
    <property type="protein sequence ID" value="AEI70090.1"/>
    <property type="molecule type" value="Genomic_DNA"/>
</dbReference>
<dbReference type="GeneID" id="10971109"/>
<reference evidence="1 2" key="5">
    <citation type="journal article" date="1997" name="Virology">
        <title>Analysis of 74 kb of DNA located at the right end of the 330-kb chlorella virus PBCV-1 genome.</title>
        <authorList>
            <person name="Li Y."/>
            <person name="Lu Z."/>
            <person name="Sun L."/>
            <person name="Ropp S."/>
            <person name="Kutish G.F."/>
            <person name="Rock D.L."/>
            <person name="Van Etten J.L."/>
        </authorList>
    </citation>
    <scope>NUCLEOTIDE SEQUENCE [LARGE SCALE GENOMIC DNA]</scope>
</reference>
<reference evidence="1 2" key="3">
    <citation type="journal article" date="1996" name="Virology">
        <title>Analysis of 94 kb of the chlorella virus PBCV-1 330-kb genome: map positions 88 to 182.</title>
        <authorList>
            <person name="Lu Z."/>
            <person name="Li Y."/>
            <person name="Que Q."/>
            <person name="Kutish G.F."/>
            <person name="Rock D.L."/>
            <person name="Van Etten J.L."/>
        </authorList>
    </citation>
    <scope>NUCLEOTIDE SEQUENCE [LARGE SCALE GENOMIC DNA]</scope>
</reference>
<dbReference type="Proteomes" id="UP000000862">
    <property type="component" value="Segment"/>
</dbReference>
<evidence type="ECO:0000313" key="1">
    <source>
        <dbReference type="EMBL" id="AEI70090.1"/>
    </source>
</evidence>
<protein>
    <submittedName>
        <fullName evidence="1">Uncharacterized protein</fullName>
    </submittedName>
</protein>
<dbReference type="KEGG" id="vg:10971109"/>
<reference evidence="1 2" key="8">
    <citation type="journal article" date="2010" name="J. Virol.">
        <title>Microarray analysis of Paramecium bursaria chlorella virus 1 transcription.</title>
        <authorList>
            <person name="Yanai-Balser G.M."/>
            <person name="Duncan G.A."/>
            <person name="Eudy J.D."/>
            <person name="Wang D."/>
            <person name="Li X."/>
            <person name="Agarkova I.V."/>
            <person name="Dunigan D.D."/>
            <person name="Van Etten J.L."/>
        </authorList>
    </citation>
    <scope>NUCLEOTIDE SEQUENCE [LARGE SCALE GENOMIC DNA]</scope>
</reference>
<proteinExistence type="predicted"/>
<reference evidence="1 2" key="4">
    <citation type="journal article" date="1996" name="Virology">
        <title>Analysis of 76 kb of the chlorella virus PBCV-1 330-kb genome: map positions 182 to 258.</title>
        <authorList>
            <person name="Kutish G.F."/>
            <person name="Li Y."/>
            <person name="Lu Z."/>
            <person name="Furuta M."/>
            <person name="Rock D.L."/>
            <person name="Van Etten J.L."/>
        </authorList>
    </citation>
    <scope>NUCLEOTIDE SEQUENCE [LARGE SCALE GENOMIC DNA]</scope>
</reference>
<reference evidence="1 2" key="6">
    <citation type="journal article" date="1999" name="Virology">
        <title>Chlorella virus PBCV-1 encodes a functional homospermidine synthase.</title>
        <authorList>
            <person name="Kaiser A."/>
            <person name="Vollmert M."/>
            <person name="Tholl D."/>
            <person name="Graves M.V."/>
            <person name="Gurnon J.R."/>
            <person name="Xing W."/>
            <person name="Lisec A.D."/>
            <person name="Nickerson K.W."/>
            <person name="Van Etten J.L."/>
        </authorList>
    </citation>
    <scope>NUCLEOTIDE SEQUENCE [LARGE SCALE GENOMIC DNA]</scope>
</reference>
<dbReference type="RefSeq" id="YP_004678945.1">
    <property type="nucleotide sequence ID" value="NC_000852.5"/>
</dbReference>
<organism evidence="1 2">
    <name type="scientific">Paramecium bursaria Chlorella virus 1</name>
    <name type="common">PBCV-1</name>
    <dbReference type="NCBI Taxonomy" id="10506"/>
    <lineage>
        <taxon>Viruses</taxon>
        <taxon>Varidnaviria</taxon>
        <taxon>Bamfordvirae</taxon>
        <taxon>Nucleocytoviricota</taxon>
        <taxon>Megaviricetes</taxon>
        <taxon>Algavirales</taxon>
        <taxon>Phycodnaviridae</taxon>
        <taxon>Chlorovirus</taxon>
        <taxon>Chlorovirus vanettense</taxon>
    </lineage>
</organism>
<keyword evidence="2" id="KW-1185">Reference proteome</keyword>
<organismHost>
    <name type="scientific">Chlorella</name>
    <dbReference type="NCBI Taxonomy" id="3071"/>
</organismHost>
<name>F8TU29_PBCV1</name>
<accession>F8TU29</accession>